<dbReference type="OrthoDB" id="307653at2759"/>
<sequence length="100" mass="11559">MGCSIQKQKSNQSQLIGAKEKSLSKLLSNYDHSKQQILYSPPTCSKPPSPYQNSKSLTQQQQIKIQEVIFNNNKNSKVTTLLKCDERYKFQQTLIRLIKR</sequence>
<dbReference type="EMBL" id="CAJJDP010000085">
    <property type="protein sequence ID" value="CAD8185868.1"/>
    <property type="molecule type" value="Genomic_DNA"/>
</dbReference>
<evidence type="ECO:0000313" key="3">
    <source>
        <dbReference type="Proteomes" id="UP000683925"/>
    </source>
</evidence>
<reference evidence="2" key="1">
    <citation type="submission" date="2021-01" db="EMBL/GenBank/DDBJ databases">
        <authorList>
            <consortium name="Genoscope - CEA"/>
            <person name="William W."/>
        </authorList>
    </citation>
    <scope>NUCLEOTIDE SEQUENCE</scope>
</reference>
<feature type="region of interest" description="Disordered" evidence="1">
    <location>
        <begin position="38"/>
        <end position="57"/>
    </location>
</feature>
<dbReference type="Proteomes" id="UP000683925">
    <property type="component" value="Unassembled WGS sequence"/>
</dbReference>
<proteinExistence type="predicted"/>
<organism evidence="2 3">
    <name type="scientific">Paramecium octaurelia</name>
    <dbReference type="NCBI Taxonomy" id="43137"/>
    <lineage>
        <taxon>Eukaryota</taxon>
        <taxon>Sar</taxon>
        <taxon>Alveolata</taxon>
        <taxon>Ciliophora</taxon>
        <taxon>Intramacronucleata</taxon>
        <taxon>Oligohymenophorea</taxon>
        <taxon>Peniculida</taxon>
        <taxon>Parameciidae</taxon>
        <taxon>Paramecium</taxon>
    </lineage>
</organism>
<evidence type="ECO:0000256" key="1">
    <source>
        <dbReference type="SAM" id="MobiDB-lite"/>
    </source>
</evidence>
<keyword evidence="3" id="KW-1185">Reference proteome</keyword>
<comment type="caution">
    <text evidence="2">The sequence shown here is derived from an EMBL/GenBank/DDBJ whole genome shotgun (WGS) entry which is preliminary data.</text>
</comment>
<gene>
    <name evidence="2" type="ORF">POCTA_138.1.T0860198</name>
</gene>
<name>A0A8S1W6D2_PAROT</name>
<evidence type="ECO:0000313" key="2">
    <source>
        <dbReference type="EMBL" id="CAD8185868.1"/>
    </source>
</evidence>
<dbReference type="AlphaFoldDB" id="A0A8S1W6D2"/>
<protein>
    <submittedName>
        <fullName evidence="2">Uncharacterized protein</fullName>
    </submittedName>
</protein>
<dbReference type="OMA" id="CDERYKF"/>
<accession>A0A8S1W6D2</accession>